<evidence type="ECO:0000256" key="1">
    <source>
        <dbReference type="SAM" id="MobiDB-lite"/>
    </source>
</evidence>
<evidence type="ECO:0008006" key="5">
    <source>
        <dbReference type="Google" id="ProtNLM"/>
    </source>
</evidence>
<dbReference type="RefSeq" id="WP_189333549.1">
    <property type="nucleotide sequence ID" value="NZ_AP023356.1"/>
</dbReference>
<organism evidence="3 4">
    <name type="scientific">Actinoplanes ianthinogenes</name>
    <dbReference type="NCBI Taxonomy" id="122358"/>
    <lineage>
        <taxon>Bacteria</taxon>
        <taxon>Bacillati</taxon>
        <taxon>Actinomycetota</taxon>
        <taxon>Actinomycetes</taxon>
        <taxon>Micromonosporales</taxon>
        <taxon>Micromonosporaceae</taxon>
        <taxon>Actinoplanes</taxon>
    </lineage>
</organism>
<accession>A0ABN6CLK6</accession>
<protein>
    <recommendedName>
        <fullName evidence="5">Membrane protein YesL</fullName>
    </recommendedName>
</protein>
<feature type="transmembrane region" description="Helical" evidence="2">
    <location>
        <begin position="99"/>
        <end position="125"/>
    </location>
</feature>
<evidence type="ECO:0000313" key="3">
    <source>
        <dbReference type="EMBL" id="BCJ45900.1"/>
    </source>
</evidence>
<keyword evidence="2" id="KW-1133">Transmembrane helix</keyword>
<feature type="transmembrane region" description="Helical" evidence="2">
    <location>
        <begin position="33"/>
        <end position="52"/>
    </location>
</feature>
<sequence length="238" mass="24858">MNRIGTLFDLAYLALMTNVLLAVAVLPVFLSPWLLGFAAPGLCAAFAVFGAYPGPVVRTFVRAWLRSCRRALPLGALATAVVVVLGVDIRAAWEHPAGAVVIPVLVVLIGLVVATAVLALVAIAGRPDARLRDVLRAGVFGGVRRWYLTVPSLGVLVLWEALYVAAPVPAVSLAASPLLYVVWANSRWTLSPHSPVPTRPGGPAPGQSIRDRGAGRAACGRAAGVDDARRSAEPATQP</sequence>
<feature type="transmembrane region" description="Helical" evidence="2">
    <location>
        <begin position="72"/>
        <end position="93"/>
    </location>
</feature>
<proteinExistence type="predicted"/>
<evidence type="ECO:0000313" key="4">
    <source>
        <dbReference type="Proteomes" id="UP000676967"/>
    </source>
</evidence>
<keyword evidence="2" id="KW-0472">Membrane</keyword>
<feature type="compositionally biased region" description="Pro residues" evidence="1">
    <location>
        <begin position="194"/>
        <end position="203"/>
    </location>
</feature>
<feature type="transmembrane region" description="Helical" evidence="2">
    <location>
        <begin position="7"/>
        <end position="27"/>
    </location>
</feature>
<keyword evidence="2" id="KW-0812">Transmembrane</keyword>
<dbReference type="Proteomes" id="UP000676967">
    <property type="component" value="Chromosome"/>
</dbReference>
<dbReference type="EMBL" id="AP023356">
    <property type="protein sequence ID" value="BCJ45900.1"/>
    <property type="molecule type" value="Genomic_DNA"/>
</dbReference>
<evidence type="ECO:0000256" key="2">
    <source>
        <dbReference type="SAM" id="Phobius"/>
    </source>
</evidence>
<keyword evidence="4" id="KW-1185">Reference proteome</keyword>
<feature type="transmembrane region" description="Helical" evidence="2">
    <location>
        <begin position="146"/>
        <end position="166"/>
    </location>
</feature>
<feature type="region of interest" description="Disordered" evidence="1">
    <location>
        <begin position="192"/>
        <end position="238"/>
    </location>
</feature>
<name>A0ABN6CLK6_9ACTN</name>
<gene>
    <name evidence="3" type="ORF">Aiant_65570</name>
</gene>
<reference evidence="3 4" key="1">
    <citation type="submission" date="2020-08" db="EMBL/GenBank/DDBJ databases">
        <title>Whole genome shotgun sequence of Actinoplanes ianthinogenes NBRC 13996.</title>
        <authorList>
            <person name="Komaki H."/>
            <person name="Tamura T."/>
        </authorList>
    </citation>
    <scope>NUCLEOTIDE SEQUENCE [LARGE SCALE GENOMIC DNA]</scope>
    <source>
        <strain evidence="3 4">NBRC 13996</strain>
    </source>
</reference>